<dbReference type="Pfam" id="PF00881">
    <property type="entry name" value="Nitroreductase"/>
    <property type="match status" value="1"/>
</dbReference>
<feature type="domain" description="Nitroreductase" evidence="1">
    <location>
        <begin position="180"/>
        <end position="366"/>
    </location>
</feature>
<keyword evidence="3" id="KW-1185">Reference proteome</keyword>
<dbReference type="Proteomes" id="UP001165293">
    <property type="component" value="Unassembled WGS sequence"/>
</dbReference>
<evidence type="ECO:0000313" key="3">
    <source>
        <dbReference type="Proteomes" id="UP001165293"/>
    </source>
</evidence>
<protein>
    <submittedName>
        <fullName evidence="2">Peptide maturation dehydrogenase</fullName>
    </submittedName>
</protein>
<dbReference type="Gene3D" id="3.40.109.10">
    <property type="entry name" value="NADH Oxidase"/>
    <property type="match status" value="1"/>
</dbReference>
<dbReference type="NCBIfam" id="TIGR04511">
    <property type="entry name" value="SagB_rel_DH_2"/>
    <property type="match status" value="1"/>
</dbReference>
<dbReference type="EMBL" id="JAJGAK010000001">
    <property type="protein sequence ID" value="MCC8363216.1"/>
    <property type="molecule type" value="Genomic_DNA"/>
</dbReference>
<sequence>MKIRRCAVLWLEPREVAHFELDALLAGGTGVVSAIQWFAHAPQLAAPLEIEAPIAEALGTLGPSEWVEAASWRVDGDAFAELLAHGIVVSDDAGHSDQREVDDRYREQRWHGLASVWHAASRWSGLDAAGEVAEAGVNTSAGLRDAHGVPPPALHERGDATQRIALARVSRTPLDDLFDARTTCRNFDTGSLVPQAQFAQLLERVFGARGGVEAADDFEVLKKTSPSGGALHPTEAYLIVQRVEGIAPGLYHYRAGDHALQPLAPVDDLARFAWVAVAGQRWFADAHVLVVLAPRFHRNFWKYRNHAKAYRVTILDVGHLSQTLLLSATELGLGAFVTAAINEADIEEAFGLTSFVDGPLAVCGFGIRADTMVTSEFDPNGNVWPR</sequence>
<dbReference type="InterPro" id="IPR052544">
    <property type="entry name" value="Bacteriocin_Proc_Enz"/>
</dbReference>
<comment type="caution">
    <text evidence="2">The sequence shown here is derived from an EMBL/GenBank/DDBJ whole genome shotgun (WGS) entry which is preliminary data.</text>
</comment>
<proteinExistence type="predicted"/>
<dbReference type="RefSeq" id="WP_230526760.1">
    <property type="nucleotide sequence ID" value="NZ_JAJGAK010000001.1"/>
</dbReference>
<dbReference type="NCBIfam" id="TIGR03605">
    <property type="entry name" value="antibiot_sagB"/>
    <property type="match status" value="1"/>
</dbReference>
<dbReference type="InterPro" id="IPR030965">
    <property type="entry name" value="SagB-rel_DH_2"/>
</dbReference>
<evidence type="ECO:0000259" key="1">
    <source>
        <dbReference type="Pfam" id="PF00881"/>
    </source>
</evidence>
<dbReference type="CDD" id="cd02142">
    <property type="entry name" value="McbC_SagB-like_oxidoreductase"/>
    <property type="match status" value="1"/>
</dbReference>
<gene>
    <name evidence="2" type="ORF">LK996_09025</name>
</gene>
<reference evidence="2" key="1">
    <citation type="submission" date="2021-10" db="EMBL/GenBank/DDBJ databases">
        <authorList>
            <person name="Lyu M."/>
            <person name="Wang X."/>
            <person name="Meng X."/>
            <person name="Xu K."/>
        </authorList>
    </citation>
    <scope>NUCLEOTIDE SEQUENCE</scope>
    <source>
        <strain evidence="2">A6</strain>
    </source>
</reference>
<name>A0ABS8JHY4_9GAMM</name>
<dbReference type="SUPFAM" id="SSF55469">
    <property type="entry name" value="FMN-dependent nitroreductase-like"/>
    <property type="match status" value="1"/>
</dbReference>
<dbReference type="PANTHER" id="PTHR43745">
    <property type="entry name" value="NITROREDUCTASE MJ1384-RELATED"/>
    <property type="match status" value="1"/>
</dbReference>
<dbReference type="InterPro" id="IPR000415">
    <property type="entry name" value="Nitroreductase-like"/>
</dbReference>
<accession>A0ABS8JHY4</accession>
<dbReference type="InterPro" id="IPR029479">
    <property type="entry name" value="Nitroreductase"/>
</dbReference>
<evidence type="ECO:0000313" key="2">
    <source>
        <dbReference type="EMBL" id="MCC8363216.1"/>
    </source>
</evidence>
<dbReference type="InterPro" id="IPR020051">
    <property type="entry name" value="SagB-type_dehydrogenase"/>
</dbReference>
<dbReference type="PANTHER" id="PTHR43745:SF2">
    <property type="entry name" value="NITROREDUCTASE MJ1384-RELATED"/>
    <property type="match status" value="1"/>
</dbReference>
<organism evidence="2 3">
    <name type="scientific">Noviluteimonas lactosilytica</name>
    <dbReference type="NCBI Taxonomy" id="2888523"/>
    <lineage>
        <taxon>Bacteria</taxon>
        <taxon>Pseudomonadati</taxon>
        <taxon>Pseudomonadota</taxon>
        <taxon>Gammaproteobacteria</taxon>
        <taxon>Lysobacterales</taxon>
        <taxon>Lysobacteraceae</taxon>
        <taxon>Noviluteimonas</taxon>
    </lineage>
</organism>